<gene>
    <name evidence="3" type="ORF">KM295_01040</name>
</gene>
<protein>
    <submittedName>
        <fullName evidence="3">Fumarylacetoacetate hydrolase family protein</fullName>
    </submittedName>
</protein>
<dbReference type="GO" id="GO:0016853">
    <property type="term" value="F:isomerase activity"/>
    <property type="evidence" value="ECO:0007669"/>
    <property type="project" value="UniProtKB-ARBA"/>
</dbReference>
<organism evidence="3 4">
    <name type="scientific">Natronomonas aquatica</name>
    <dbReference type="NCBI Taxonomy" id="2841590"/>
    <lineage>
        <taxon>Archaea</taxon>
        <taxon>Methanobacteriati</taxon>
        <taxon>Methanobacteriota</taxon>
        <taxon>Stenosarchaea group</taxon>
        <taxon>Halobacteria</taxon>
        <taxon>Halobacteriales</taxon>
        <taxon>Natronomonadaceae</taxon>
        <taxon>Natronomonas</taxon>
    </lineage>
</organism>
<proteinExistence type="predicted"/>
<dbReference type="GO" id="GO:0019752">
    <property type="term" value="P:carboxylic acid metabolic process"/>
    <property type="evidence" value="ECO:0007669"/>
    <property type="project" value="UniProtKB-ARBA"/>
</dbReference>
<reference evidence="3" key="1">
    <citation type="journal article" date="2023" name="Front. Microbiol.">
        <title>Genomic-based phylogenetic and metabolic analyses of the genus Natronomonas, and description of Natronomonas aquatica sp. nov.</title>
        <authorList>
            <person name="Garcia-Roldan A."/>
            <person name="Duran-Viseras A."/>
            <person name="de la Haba R.R."/>
            <person name="Corral P."/>
            <person name="Sanchez-Porro C."/>
            <person name="Ventosa A."/>
        </authorList>
    </citation>
    <scope>NUCLEOTIDE SEQUENCE</scope>
    <source>
        <strain evidence="3">F2-12</strain>
    </source>
</reference>
<evidence type="ECO:0000313" key="3">
    <source>
        <dbReference type="EMBL" id="MCQ4332091.1"/>
    </source>
</evidence>
<name>A0A9R1CQW4_9EURY</name>
<dbReference type="GO" id="GO:0046872">
    <property type="term" value="F:metal ion binding"/>
    <property type="evidence" value="ECO:0007669"/>
    <property type="project" value="UniProtKB-KW"/>
</dbReference>
<dbReference type="Proteomes" id="UP001139494">
    <property type="component" value="Unassembled WGS sequence"/>
</dbReference>
<keyword evidence="4" id="KW-1185">Reference proteome</keyword>
<dbReference type="Pfam" id="PF01557">
    <property type="entry name" value="FAA_hydrolase"/>
    <property type="match status" value="1"/>
</dbReference>
<evidence type="ECO:0000259" key="2">
    <source>
        <dbReference type="Pfam" id="PF01557"/>
    </source>
</evidence>
<dbReference type="FunFam" id="3.90.850.10:FF:000002">
    <property type="entry name" value="2-hydroxyhepta-2,4-diene-1,7-dioate isomerase"/>
    <property type="match status" value="1"/>
</dbReference>
<keyword evidence="3" id="KW-0378">Hydrolase</keyword>
<dbReference type="SUPFAM" id="SSF56529">
    <property type="entry name" value="FAH"/>
    <property type="match status" value="1"/>
</dbReference>
<sequence length="243" mass="26313">MHRVRFRDPAGAVRTGRWDGDEIVFSTETYAPEEVTVLPPTDPSKIVCVGLNYANHAEEEGMEIPDRPLLFLKPPNAVAGHGDTITLPRGKETVEFEAEIAVVIGEQCRNVDADDAMDVVEGFTCLDDVSNRDDQRVEQNWIRGKAFDGAAPVGPVIATPDEVPADASVSLRLNGETKQSSSREDFIFSVPELIEEITRYMTLEPGDIISTGTPAGVGPLSDGDTVEVEVEGVGTLEHDVRAP</sequence>
<dbReference type="RefSeq" id="WP_256028008.1">
    <property type="nucleotide sequence ID" value="NZ_JAHLKM010000001.1"/>
</dbReference>
<dbReference type="Gene3D" id="3.90.850.10">
    <property type="entry name" value="Fumarylacetoacetase-like, C-terminal domain"/>
    <property type="match status" value="1"/>
</dbReference>
<comment type="caution">
    <text evidence="3">The sequence shown here is derived from an EMBL/GenBank/DDBJ whole genome shotgun (WGS) entry which is preliminary data.</text>
</comment>
<dbReference type="GO" id="GO:0018773">
    <property type="term" value="F:acetylpyruvate hydrolase activity"/>
    <property type="evidence" value="ECO:0007669"/>
    <property type="project" value="TreeGrafter"/>
</dbReference>
<keyword evidence="1" id="KW-0479">Metal-binding</keyword>
<dbReference type="PANTHER" id="PTHR11820:SF7">
    <property type="entry name" value="ACYLPYRUVASE FAHD1, MITOCHONDRIAL"/>
    <property type="match status" value="1"/>
</dbReference>
<feature type="domain" description="Fumarylacetoacetase-like C-terminal" evidence="2">
    <location>
        <begin position="45"/>
        <end position="240"/>
    </location>
</feature>
<dbReference type="PANTHER" id="PTHR11820">
    <property type="entry name" value="ACYLPYRUVASE"/>
    <property type="match status" value="1"/>
</dbReference>
<accession>A0A9R1CQW4</accession>
<evidence type="ECO:0000256" key="1">
    <source>
        <dbReference type="ARBA" id="ARBA00022723"/>
    </source>
</evidence>
<dbReference type="AlphaFoldDB" id="A0A9R1CQW4"/>
<dbReference type="InterPro" id="IPR036663">
    <property type="entry name" value="Fumarylacetoacetase_C_sf"/>
</dbReference>
<dbReference type="EMBL" id="JAHLKM010000001">
    <property type="protein sequence ID" value="MCQ4332091.1"/>
    <property type="molecule type" value="Genomic_DNA"/>
</dbReference>
<dbReference type="InterPro" id="IPR011234">
    <property type="entry name" value="Fumarylacetoacetase-like_C"/>
</dbReference>
<evidence type="ECO:0000313" key="4">
    <source>
        <dbReference type="Proteomes" id="UP001139494"/>
    </source>
</evidence>